<gene>
    <name evidence="1" type="ORF">NCTC12224_01174</name>
</gene>
<keyword evidence="2" id="KW-1185">Reference proteome</keyword>
<protein>
    <submittedName>
        <fullName evidence="1">Uncharacterized protein</fullName>
    </submittedName>
</protein>
<reference evidence="1 2" key="1">
    <citation type="submission" date="2018-06" db="EMBL/GenBank/DDBJ databases">
        <authorList>
            <consortium name="Pathogen Informatics"/>
            <person name="Doyle S."/>
        </authorList>
    </citation>
    <scope>NUCLEOTIDE SEQUENCE [LARGE SCALE GENOMIC DNA]</scope>
    <source>
        <strain evidence="1 2">NCTC12224</strain>
    </source>
</reference>
<evidence type="ECO:0000313" key="1">
    <source>
        <dbReference type="EMBL" id="SUN60820.1"/>
    </source>
</evidence>
<proteinExistence type="predicted"/>
<accession>A0A380K952</accession>
<name>A0A380K952_9STRE</name>
<dbReference type="OrthoDB" id="2180340at2"/>
<dbReference type="AlphaFoldDB" id="A0A380K952"/>
<dbReference type="Proteomes" id="UP000254924">
    <property type="component" value="Unassembled WGS sequence"/>
</dbReference>
<sequence length="188" mass="21422">MKTIQELYKDYPEIPYISSKRDLLEVNTTPKVPKRNMIRTKEGVLPGHIILLWRIHFGTFTTETPFSKYFEYSYGVNGADALSFVIEEGDAVVESAFDSLDHIPATRLKQILKEKGVKGLSKMKRSDVDATLKELLSEEELGAYFSVRGLCLTPKGEELIASYPEIIAKHPQKKFCTFVNDVRPKMLF</sequence>
<evidence type="ECO:0000313" key="2">
    <source>
        <dbReference type="Proteomes" id="UP000254924"/>
    </source>
</evidence>
<organism evidence="1 2">
    <name type="scientific">Streptococcus hyointestinalis</name>
    <dbReference type="NCBI Taxonomy" id="1337"/>
    <lineage>
        <taxon>Bacteria</taxon>
        <taxon>Bacillati</taxon>
        <taxon>Bacillota</taxon>
        <taxon>Bacilli</taxon>
        <taxon>Lactobacillales</taxon>
        <taxon>Streptococcaceae</taxon>
        <taxon>Streptococcus</taxon>
    </lineage>
</organism>
<dbReference type="EMBL" id="UHFN01000007">
    <property type="protein sequence ID" value="SUN60820.1"/>
    <property type="molecule type" value="Genomic_DNA"/>
</dbReference>